<evidence type="ECO:0000313" key="2">
    <source>
        <dbReference type="EMBL" id="XBH20425.1"/>
    </source>
</evidence>
<accession>A0AAU7DRW5</accession>
<dbReference type="Pfam" id="PF12697">
    <property type="entry name" value="Abhydrolase_6"/>
    <property type="match status" value="1"/>
</dbReference>
<dbReference type="PANTHER" id="PTHR46438:SF2">
    <property type="entry name" value="ALPHA_BETA-HYDROLASES SUPERFAMILY PROTEIN"/>
    <property type="match status" value="1"/>
</dbReference>
<protein>
    <submittedName>
        <fullName evidence="2">Alpha/beta hydrolase</fullName>
    </submittedName>
</protein>
<dbReference type="GO" id="GO:0016787">
    <property type="term" value="F:hydrolase activity"/>
    <property type="evidence" value="ECO:0007669"/>
    <property type="project" value="UniProtKB-KW"/>
</dbReference>
<sequence length="334" mass="35518">MSLENLDDEFRFLASDSALVGHTGPVPAVRRVSIALPDQRILSALRFGAVGQPESPTAEPGSEAIEFVLIHGMGLNAHSFDPTVIALGRPALSVDLAGHGRSDWRADAAYLPQNLAADLVVAFDNLVTKPVVLVGHSLGALTAILVAAQRPQLISALVLVDMTPGVSPEADSASVTEFIAGQRTFDSIEEMVDRAIEFGIGHDRAALTRGVALNTRVRPDSKIEWAHHFAHLLPDPNAPQSESSPETTPDLMAGLTDPKPFAALWAVLEQLPMPISLVRGASAMVSQELVTEWHEHLPAAAVVTLETGHNVHEQDPVGLARELAAVAGKLNLRP</sequence>
<dbReference type="AlphaFoldDB" id="A0AAU7DRW5"/>
<dbReference type="PRINTS" id="PR00111">
    <property type="entry name" value="ABHYDROLASE"/>
</dbReference>
<dbReference type="PANTHER" id="PTHR46438">
    <property type="entry name" value="ALPHA/BETA-HYDROLASES SUPERFAMILY PROTEIN"/>
    <property type="match status" value="1"/>
</dbReference>
<name>A0AAU7DRW5_9MICO</name>
<evidence type="ECO:0000259" key="1">
    <source>
        <dbReference type="Pfam" id="PF12697"/>
    </source>
</evidence>
<proteinExistence type="predicted"/>
<dbReference type="EMBL" id="CP146203">
    <property type="protein sequence ID" value="XBH20425.1"/>
    <property type="molecule type" value="Genomic_DNA"/>
</dbReference>
<feature type="domain" description="AB hydrolase-1" evidence="1">
    <location>
        <begin position="67"/>
        <end position="321"/>
    </location>
</feature>
<dbReference type="Gene3D" id="3.40.50.1820">
    <property type="entry name" value="alpha/beta hydrolase"/>
    <property type="match status" value="1"/>
</dbReference>
<reference evidence="2" key="1">
    <citation type="submission" date="2024-02" db="EMBL/GenBank/DDBJ databases">
        <title>Tomenella chthoni gen. nov. sp. nov., a member of the family Jonesiaceae isolated from bat guano.</title>
        <authorList>
            <person name="Miller S.L."/>
            <person name="King J."/>
            <person name="Sankaranarayanan K."/>
            <person name="Lawson P.A."/>
        </authorList>
    </citation>
    <scope>NUCLEOTIDE SEQUENCE</scope>
    <source>
        <strain evidence="2">BS-20</strain>
    </source>
</reference>
<dbReference type="InterPro" id="IPR000073">
    <property type="entry name" value="AB_hydrolase_1"/>
</dbReference>
<dbReference type="InterPro" id="IPR029058">
    <property type="entry name" value="AB_hydrolase_fold"/>
</dbReference>
<dbReference type="SUPFAM" id="SSF53474">
    <property type="entry name" value="alpha/beta-Hydrolases"/>
    <property type="match status" value="1"/>
</dbReference>
<gene>
    <name evidence="2" type="ORF">V5R04_09210</name>
</gene>
<keyword evidence="2" id="KW-0378">Hydrolase</keyword>
<organism evidence="2">
    <name type="scientific">Jonesiaceae bacterium BS-20</name>
    <dbReference type="NCBI Taxonomy" id="3120821"/>
    <lineage>
        <taxon>Bacteria</taxon>
        <taxon>Bacillati</taxon>
        <taxon>Actinomycetota</taxon>
        <taxon>Actinomycetes</taxon>
        <taxon>Micrococcales</taxon>
        <taxon>Jonesiaceae</taxon>
    </lineage>
</organism>